<dbReference type="KEGG" id="sgq:SGLAD_v1c09900"/>
<dbReference type="SUPFAM" id="SSF55008">
    <property type="entry name" value="HMA, heavy metal-associated domain"/>
    <property type="match status" value="1"/>
</dbReference>
<gene>
    <name evidence="3" type="ORF">SGLAD_v1c09900</name>
</gene>
<dbReference type="OrthoDB" id="389871at2"/>
<evidence type="ECO:0000313" key="4">
    <source>
        <dbReference type="Proteomes" id="UP000294309"/>
    </source>
</evidence>
<accession>A0A4V1AQE2</accession>
<feature type="domain" description="HMA" evidence="2">
    <location>
        <begin position="3"/>
        <end position="68"/>
    </location>
</feature>
<dbReference type="CDD" id="cd00371">
    <property type="entry name" value="HMA"/>
    <property type="match status" value="1"/>
</dbReference>
<sequence>MEKQIKILVDSLDCASCAITIEKALKNINIISHNVIIPLKEVFINYDTSKTSEEEILNIMKKSGYKGKIIND</sequence>
<dbReference type="RefSeq" id="WP_134298320.1">
    <property type="nucleotide sequence ID" value="NZ_CP038013.1"/>
</dbReference>
<keyword evidence="1" id="KW-0479">Metal-binding</keyword>
<dbReference type="AlphaFoldDB" id="A0A4V1AQE2"/>
<dbReference type="InterPro" id="IPR017969">
    <property type="entry name" value="Heavy-metal-associated_CS"/>
</dbReference>
<dbReference type="GO" id="GO:0046872">
    <property type="term" value="F:metal ion binding"/>
    <property type="evidence" value="ECO:0007669"/>
    <property type="project" value="UniProtKB-KW"/>
</dbReference>
<reference evidence="3 4" key="1">
    <citation type="submission" date="2019-03" db="EMBL/GenBank/DDBJ databases">
        <title>Complete genome sequence of Spiroplasma gladiatoris TG-1 (DSM 22552).</title>
        <authorList>
            <person name="Lin Y.-C."/>
            <person name="Chou L."/>
            <person name="Kuo C.-H."/>
        </authorList>
    </citation>
    <scope>NUCLEOTIDE SEQUENCE [LARGE SCALE GENOMIC DNA]</scope>
    <source>
        <strain evidence="3 4">TG-1</strain>
    </source>
</reference>
<keyword evidence="4" id="KW-1185">Reference proteome</keyword>
<evidence type="ECO:0000256" key="1">
    <source>
        <dbReference type="ARBA" id="ARBA00022723"/>
    </source>
</evidence>
<evidence type="ECO:0000259" key="2">
    <source>
        <dbReference type="PROSITE" id="PS50846"/>
    </source>
</evidence>
<dbReference type="PROSITE" id="PS50846">
    <property type="entry name" value="HMA_2"/>
    <property type="match status" value="1"/>
</dbReference>
<name>A0A4V1AQE2_9MOLU</name>
<dbReference type="InterPro" id="IPR036163">
    <property type="entry name" value="HMA_dom_sf"/>
</dbReference>
<dbReference type="EMBL" id="CP038013">
    <property type="protein sequence ID" value="QBQ08189.1"/>
    <property type="molecule type" value="Genomic_DNA"/>
</dbReference>
<dbReference type="PROSITE" id="PS01047">
    <property type="entry name" value="HMA_1"/>
    <property type="match status" value="1"/>
</dbReference>
<dbReference type="Pfam" id="PF00403">
    <property type="entry name" value="HMA"/>
    <property type="match status" value="1"/>
</dbReference>
<dbReference type="Proteomes" id="UP000294309">
    <property type="component" value="Chromosome"/>
</dbReference>
<organism evidence="3 4">
    <name type="scientific">Spiroplasma gladiatoris</name>
    <dbReference type="NCBI Taxonomy" id="2143"/>
    <lineage>
        <taxon>Bacteria</taxon>
        <taxon>Bacillati</taxon>
        <taxon>Mycoplasmatota</taxon>
        <taxon>Mollicutes</taxon>
        <taxon>Entomoplasmatales</taxon>
        <taxon>Spiroplasmataceae</taxon>
        <taxon>Spiroplasma</taxon>
    </lineage>
</organism>
<protein>
    <submittedName>
        <fullName evidence="3">Copper chaperone</fullName>
    </submittedName>
</protein>
<evidence type="ECO:0000313" key="3">
    <source>
        <dbReference type="EMBL" id="QBQ08189.1"/>
    </source>
</evidence>
<dbReference type="Gene3D" id="3.30.70.100">
    <property type="match status" value="1"/>
</dbReference>
<dbReference type="InterPro" id="IPR006121">
    <property type="entry name" value="HMA_dom"/>
</dbReference>
<proteinExistence type="predicted"/>